<dbReference type="AlphaFoldDB" id="A0A7W8UC85"/>
<dbReference type="RefSeq" id="WP_018328011.1">
    <property type="nucleotide sequence ID" value="NZ_JACHBK010000004.1"/>
</dbReference>
<dbReference type="GO" id="GO:0020037">
    <property type="term" value="F:heme binding"/>
    <property type="evidence" value="ECO:0007669"/>
    <property type="project" value="InterPro"/>
</dbReference>
<proteinExistence type="inferred from homology"/>
<evidence type="ECO:0000256" key="1">
    <source>
        <dbReference type="ARBA" id="ARBA00004370"/>
    </source>
</evidence>
<comment type="subcellular location">
    <subcellularLocation>
        <location evidence="1">Membrane</location>
    </subcellularLocation>
</comment>
<dbReference type="GO" id="GO:0019825">
    <property type="term" value="F:oxygen binding"/>
    <property type="evidence" value="ECO:0007669"/>
    <property type="project" value="InterPro"/>
</dbReference>
<name>A0A7W8UC85_9HYPH</name>
<dbReference type="Gene3D" id="1.10.490.10">
    <property type="entry name" value="Globins"/>
    <property type="match status" value="1"/>
</dbReference>
<dbReference type="GO" id="GO:0006935">
    <property type="term" value="P:chemotaxis"/>
    <property type="evidence" value="ECO:0007669"/>
    <property type="project" value="UniProtKB-KW"/>
</dbReference>
<dbReference type="InterPro" id="IPR004090">
    <property type="entry name" value="Chemotax_Me-accpt_rcpt"/>
</dbReference>
<gene>
    <name evidence="7" type="ORF">GGD55_002134</name>
</gene>
<dbReference type="SUPFAM" id="SSF46458">
    <property type="entry name" value="Globin-like"/>
    <property type="match status" value="1"/>
</dbReference>
<dbReference type="CDD" id="cd11386">
    <property type="entry name" value="MCP_signal"/>
    <property type="match status" value="1"/>
</dbReference>
<keyword evidence="2" id="KW-0145">Chemotaxis</keyword>
<dbReference type="PANTHER" id="PTHR43531">
    <property type="entry name" value="PROTEIN ICFG"/>
    <property type="match status" value="1"/>
</dbReference>
<dbReference type="GO" id="GO:0004888">
    <property type="term" value="F:transmembrane signaling receptor activity"/>
    <property type="evidence" value="ECO:0007669"/>
    <property type="project" value="InterPro"/>
</dbReference>
<dbReference type="PROSITE" id="PS50885">
    <property type="entry name" value="HAMP"/>
    <property type="match status" value="1"/>
</dbReference>
<sequence>MTVSASRPQHLKERLDFVGLGDEERIALGRAKPTISASLDGALDAFYRKATANPITAKFFSSDAHVKSAKSRQARHWDQIASGAFDETYVDAVTAIGKAHARLGLEPRWYIGGYALIMESIIKAVVEKHLEGFLYKKKAKAISAEVTAIMKAAFIDMDYAISVYLEALQAERVKVEAERQALGAQQDEALSALDKSLTGLARGDLTASIDQALAPQFGELRSNFNSALATLDETLGSIVLAAGETSGNAGELVTAVDDMARRTEQQAASLEQTAAALEEITTISKEAAIRTEEARRVVGHATEEARKSGEVVEQAVAAMSAIEESSQKITQIISVIDQISFQTNLLALNAGVEAARAGDAGKGFAVVAQEVRELAQKSAAAAQEIKSLIDKSFEDVLTGVSLVNRTGEALRTIGEQVTHINGHIDAIAGSAREQAIGISEINTAVTGMDQMTQQNAAMVEETHAATRNLMRVSAGLKGLADQFTVSQPGHTANVVRHPAQRRYA</sequence>
<dbReference type="PROSITE" id="PS50111">
    <property type="entry name" value="CHEMOTAXIS_TRANSDUC_2"/>
    <property type="match status" value="1"/>
</dbReference>
<accession>A0A7W8UC85</accession>
<evidence type="ECO:0000256" key="2">
    <source>
        <dbReference type="ARBA" id="ARBA00022500"/>
    </source>
</evidence>
<dbReference type="Gene3D" id="1.10.287.950">
    <property type="entry name" value="Methyl-accepting chemotaxis protein"/>
    <property type="match status" value="1"/>
</dbReference>
<dbReference type="FunFam" id="1.10.287.950:FF:000001">
    <property type="entry name" value="Methyl-accepting chemotaxis sensory transducer"/>
    <property type="match status" value="1"/>
</dbReference>
<protein>
    <submittedName>
        <fullName evidence="7">Methyl-accepting chemotaxis protein</fullName>
    </submittedName>
</protein>
<dbReference type="InterPro" id="IPR051310">
    <property type="entry name" value="MCP_chemotaxis"/>
</dbReference>
<dbReference type="PRINTS" id="PR00260">
    <property type="entry name" value="CHEMTRNSDUCR"/>
</dbReference>
<dbReference type="InterPro" id="IPR009050">
    <property type="entry name" value="Globin-like_sf"/>
</dbReference>
<evidence type="ECO:0000259" key="6">
    <source>
        <dbReference type="PROSITE" id="PS50885"/>
    </source>
</evidence>
<dbReference type="SUPFAM" id="SSF58104">
    <property type="entry name" value="Methyl-accepting chemotaxis protein (MCP) signaling domain"/>
    <property type="match status" value="1"/>
</dbReference>
<dbReference type="GO" id="GO:0016020">
    <property type="term" value="C:membrane"/>
    <property type="evidence" value="ECO:0007669"/>
    <property type="project" value="UniProtKB-SubCell"/>
</dbReference>
<dbReference type="PANTHER" id="PTHR43531:SF11">
    <property type="entry name" value="METHYL-ACCEPTING CHEMOTAXIS PROTEIN 3"/>
    <property type="match status" value="1"/>
</dbReference>
<dbReference type="Pfam" id="PF00015">
    <property type="entry name" value="MCPsignal"/>
    <property type="match status" value="1"/>
</dbReference>
<dbReference type="InterPro" id="IPR003660">
    <property type="entry name" value="HAMP_dom"/>
</dbReference>
<keyword evidence="4" id="KW-0807">Transducer</keyword>
<evidence type="ECO:0000256" key="3">
    <source>
        <dbReference type="ARBA" id="ARBA00029447"/>
    </source>
</evidence>
<dbReference type="InterPro" id="IPR012292">
    <property type="entry name" value="Globin/Proto"/>
</dbReference>
<keyword evidence="8" id="KW-1185">Reference proteome</keyword>
<evidence type="ECO:0000313" key="7">
    <source>
        <dbReference type="EMBL" id="MBB5535440.1"/>
    </source>
</evidence>
<dbReference type="EMBL" id="JACHBK010000004">
    <property type="protein sequence ID" value="MBB5535440.1"/>
    <property type="molecule type" value="Genomic_DNA"/>
</dbReference>
<dbReference type="Pfam" id="PF11563">
    <property type="entry name" value="Protoglobin"/>
    <property type="match status" value="1"/>
</dbReference>
<organism evidence="7 8">
    <name type="scientific">Rhizobium giardinii</name>
    <dbReference type="NCBI Taxonomy" id="56731"/>
    <lineage>
        <taxon>Bacteria</taxon>
        <taxon>Pseudomonadati</taxon>
        <taxon>Pseudomonadota</taxon>
        <taxon>Alphaproteobacteria</taxon>
        <taxon>Hyphomicrobiales</taxon>
        <taxon>Rhizobiaceae</taxon>
        <taxon>Rhizobium/Agrobacterium group</taxon>
        <taxon>Rhizobium</taxon>
    </lineage>
</organism>
<comment type="similarity">
    <text evidence="3">Belongs to the methyl-accepting chemotaxis (MCP) protein family.</text>
</comment>
<dbReference type="SMART" id="SM00283">
    <property type="entry name" value="MA"/>
    <property type="match status" value="1"/>
</dbReference>
<feature type="domain" description="Methyl-accepting transducer" evidence="5">
    <location>
        <begin position="241"/>
        <end position="470"/>
    </location>
</feature>
<dbReference type="CDD" id="cd01068">
    <property type="entry name" value="globin_sensor"/>
    <property type="match status" value="1"/>
</dbReference>
<feature type="domain" description="HAMP" evidence="6">
    <location>
        <begin position="184"/>
        <end position="236"/>
    </location>
</feature>
<dbReference type="InterPro" id="IPR039379">
    <property type="entry name" value="Protoglobin_sensor_dom"/>
</dbReference>
<dbReference type="GO" id="GO:0007165">
    <property type="term" value="P:signal transduction"/>
    <property type="evidence" value="ECO:0007669"/>
    <property type="project" value="UniProtKB-KW"/>
</dbReference>
<dbReference type="InterPro" id="IPR004089">
    <property type="entry name" value="MCPsignal_dom"/>
</dbReference>
<evidence type="ECO:0000259" key="5">
    <source>
        <dbReference type="PROSITE" id="PS50111"/>
    </source>
</evidence>
<comment type="caution">
    <text evidence="7">The sequence shown here is derived from an EMBL/GenBank/DDBJ whole genome shotgun (WGS) entry which is preliminary data.</text>
</comment>
<reference evidence="7 8" key="1">
    <citation type="submission" date="2020-08" db="EMBL/GenBank/DDBJ databases">
        <title>Genomic Encyclopedia of Type Strains, Phase IV (KMG-V): Genome sequencing to study the core and pangenomes of soil and plant-associated prokaryotes.</title>
        <authorList>
            <person name="Whitman W."/>
        </authorList>
    </citation>
    <scope>NUCLEOTIDE SEQUENCE [LARGE SCALE GENOMIC DNA]</scope>
    <source>
        <strain evidence="7 8">SEMIA 4084</strain>
    </source>
</reference>
<dbReference type="InterPro" id="IPR044398">
    <property type="entry name" value="Globin-sensor_dom"/>
</dbReference>
<dbReference type="Proteomes" id="UP000585507">
    <property type="component" value="Unassembled WGS sequence"/>
</dbReference>
<evidence type="ECO:0000313" key="8">
    <source>
        <dbReference type="Proteomes" id="UP000585507"/>
    </source>
</evidence>
<evidence type="ECO:0000256" key="4">
    <source>
        <dbReference type="PROSITE-ProRule" id="PRU00284"/>
    </source>
</evidence>